<keyword evidence="4" id="KW-0472">Membrane</keyword>
<organism evidence="8 9">
    <name type="scientific">Bacteroides faecium</name>
    <dbReference type="NCBI Taxonomy" id="2715212"/>
    <lineage>
        <taxon>Bacteria</taxon>
        <taxon>Pseudomonadati</taxon>
        <taxon>Bacteroidota</taxon>
        <taxon>Bacteroidia</taxon>
        <taxon>Bacteroidales</taxon>
        <taxon>Bacteroidaceae</taxon>
        <taxon>Bacteroides</taxon>
    </lineage>
</organism>
<dbReference type="PROSITE" id="PS51257">
    <property type="entry name" value="PROKAR_LIPOPROTEIN"/>
    <property type="match status" value="1"/>
</dbReference>
<accession>A0A6H0KRB0</accession>
<keyword evidence="5" id="KW-0998">Cell outer membrane</keyword>
<evidence type="ECO:0000256" key="2">
    <source>
        <dbReference type="ARBA" id="ARBA00006275"/>
    </source>
</evidence>
<protein>
    <submittedName>
        <fullName evidence="8">RagB/SusD family nutrient uptake outer membrane protein</fullName>
    </submittedName>
</protein>
<reference evidence="8 9" key="1">
    <citation type="submission" date="2020-03" db="EMBL/GenBank/DDBJ databases">
        <title>Genomic analysis of Bacteroides faecium CBA7301.</title>
        <authorList>
            <person name="Kim J."/>
            <person name="Roh S.W."/>
        </authorList>
    </citation>
    <scope>NUCLEOTIDE SEQUENCE [LARGE SCALE GENOMIC DNA]</scope>
    <source>
        <strain evidence="8 9">CBA7301</strain>
    </source>
</reference>
<feature type="domain" description="SusD-like N-terminal" evidence="7">
    <location>
        <begin position="113"/>
        <end position="241"/>
    </location>
</feature>
<comment type="similarity">
    <text evidence="2">Belongs to the SusD family.</text>
</comment>
<evidence type="ECO:0000259" key="6">
    <source>
        <dbReference type="Pfam" id="PF07980"/>
    </source>
</evidence>
<evidence type="ECO:0000256" key="4">
    <source>
        <dbReference type="ARBA" id="ARBA00023136"/>
    </source>
</evidence>
<dbReference type="Gene3D" id="1.25.40.390">
    <property type="match status" value="1"/>
</dbReference>
<dbReference type="GO" id="GO:0009279">
    <property type="term" value="C:cell outer membrane"/>
    <property type="evidence" value="ECO:0007669"/>
    <property type="project" value="UniProtKB-SubCell"/>
</dbReference>
<dbReference type="Pfam" id="PF07980">
    <property type="entry name" value="SusD_RagB"/>
    <property type="match status" value="1"/>
</dbReference>
<evidence type="ECO:0000313" key="9">
    <source>
        <dbReference type="Proteomes" id="UP000501780"/>
    </source>
</evidence>
<dbReference type="InterPro" id="IPR011990">
    <property type="entry name" value="TPR-like_helical_dom_sf"/>
</dbReference>
<dbReference type="SUPFAM" id="SSF48452">
    <property type="entry name" value="TPR-like"/>
    <property type="match status" value="1"/>
</dbReference>
<comment type="subcellular location">
    <subcellularLocation>
        <location evidence="1">Cell outer membrane</location>
    </subcellularLocation>
</comment>
<keyword evidence="9" id="KW-1185">Reference proteome</keyword>
<dbReference type="Proteomes" id="UP000501780">
    <property type="component" value="Chromosome"/>
</dbReference>
<gene>
    <name evidence="8" type="ORF">BacF7301_17400</name>
</gene>
<keyword evidence="3" id="KW-0732">Signal</keyword>
<dbReference type="InterPro" id="IPR012944">
    <property type="entry name" value="SusD_RagB_dom"/>
</dbReference>
<dbReference type="KEGG" id="bfc:BacF7301_17400"/>
<evidence type="ECO:0000259" key="7">
    <source>
        <dbReference type="Pfam" id="PF14322"/>
    </source>
</evidence>
<dbReference type="InterPro" id="IPR033985">
    <property type="entry name" value="SusD-like_N"/>
</dbReference>
<evidence type="ECO:0000313" key="8">
    <source>
        <dbReference type="EMBL" id="QIU95815.1"/>
    </source>
</evidence>
<evidence type="ECO:0000256" key="1">
    <source>
        <dbReference type="ARBA" id="ARBA00004442"/>
    </source>
</evidence>
<dbReference type="EMBL" id="CP050831">
    <property type="protein sequence ID" value="QIU95815.1"/>
    <property type="molecule type" value="Genomic_DNA"/>
</dbReference>
<sequence length="738" mass="81654">MKEKINIFSLKALAVAAVISFTGCSDDFLKDKKVYGSFDGSVVYEYYETAKSRVDYLYRCLLPNAVGGSNALTDIVSAGINDDFSKCTEEYGEFSLFNDPSAVLTIHNVPDYFYVINGETSPWGRIRECNDVIEGVTGSETLTREEKEELLGQAYFFRAWRYYLLVKMYGGVPIVDHVQNPVIGDGNGENLVIPRSSTKDCVDFVCNDLDMASRYLPVQWDGDNYGRITSGAALALKGRMLLLYASPLFNRGDDQSRWQAAYDANFAAIAALKAGGFGLAYESNGGDNNAKNWAKMFTDHTGKSEAVFVTLYNNVSPIAGQNINKYNLWEQGIRPGNINGGGGRTATAEIVDLFPMADGKRPGESIYTYDNEGSKFFMNRDPRFYRTFAFPGVEWKFNSGDVDFSGTTMSGLCPSYYTDGSEYELWNYCWYVSATDLADPSKSGYAADKLGTRNRSVYVRKRSNDDPSSDFNVFTDYSSGDQQGFRRSAAPYMEIRYAEVLLNLAESACGAGGTHHAEGVQALKDVRARVGYTSANNYGLNTDIENDRAKLFAAILYERQVELAYEGKRAYDMRRWMLFDGGVGQGSLNASWALSGFSGNTCNYLGVTPMNALGKRHRIEIHVEGTGAANDNSDPLRNETRPAALTLNENIVSEIVGDDEVISDPAVQAMCNFYNANFTRKDISLDGNTLGIDPVFLPKYYFLGLRQSAQQTNATLYQTIGWEDHSHGGMGTFDPLAE</sequence>
<feature type="domain" description="RagB/SusD" evidence="6">
    <location>
        <begin position="314"/>
        <end position="722"/>
    </location>
</feature>
<dbReference type="RefSeq" id="WP_167964762.1">
    <property type="nucleotide sequence ID" value="NZ_CP050831.1"/>
</dbReference>
<dbReference type="Pfam" id="PF14322">
    <property type="entry name" value="SusD-like_3"/>
    <property type="match status" value="1"/>
</dbReference>
<evidence type="ECO:0000256" key="3">
    <source>
        <dbReference type="ARBA" id="ARBA00022729"/>
    </source>
</evidence>
<dbReference type="AlphaFoldDB" id="A0A6H0KRB0"/>
<evidence type="ECO:0000256" key="5">
    <source>
        <dbReference type="ARBA" id="ARBA00023237"/>
    </source>
</evidence>
<proteinExistence type="inferred from homology"/>
<name>A0A6H0KRB0_9BACE</name>